<comment type="caution">
    <text evidence="3">The sequence shown here is derived from an EMBL/GenBank/DDBJ whole genome shotgun (WGS) entry which is preliminary data.</text>
</comment>
<dbReference type="InterPro" id="IPR001930">
    <property type="entry name" value="Peptidase_M1"/>
</dbReference>
<dbReference type="GO" id="GO:0070006">
    <property type="term" value="F:metalloaminopeptidase activity"/>
    <property type="evidence" value="ECO:0007669"/>
    <property type="project" value="TreeGrafter"/>
</dbReference>
<feature type="domain" description="Aminopeptidase N-like N-terminal" evidence="2">
    <location>
        <begin position="205"/>
        <end position="343"/>
    </location>
</feature>
<organism evidence="3 4">
    <name type="scientific">Intoshia linei</name>
    <dbReference type="NCBI Taxonomy" id="1819745"/>
    <lineage>
        <taxon>Eukaryota</taxon>
        <taxon>Metazoa</taxon>
        <taxon>Spiralia</taxon>
        <taxon>Lophotrochozoa</taxon>
        <taxon>Mesozoa</taxon>
        <taxon>Orthonectida</taxon>
        <taxon>Rhopaluridae</taxon>
        <taxon>Intoshia</taxon>
    </lineage>
</organism>
<keyword evidence="1" id="KW-1133">Transmembrane helix</keyword>
<keyword evidence="1" id="KW-0812">Transmembrane</keyword>
<gene>
    <name evidence="3" type="ORF">A3Q56_04739</name>
</gene>
<dbReference type="InterPro" id="IPR042097">
    <property type="entry name" value="Aminopeptidase_N-like_N_sf"/>
</dbReference>
<sequence>MSQDDSGEMIELERDSKYYKNHQTNEPSTSNRRHCSSKVYFRRGNRYMYISIFGVILIIALIVTIAVFLSLNHADIAVNGLYNNKMSHLRLNAQKYIKTIKYDLNFHINVGTHMESVNDYKTDPNYLIGMVTLHLHVIKDFRQINMHCGELDFVNDIAINFSDSLYGSYRDMIITCSYPTKSTFSYNEYSDGLYNFTQTLHVTYSSSSLSKSDNYFHLSNDDQSLLVIHLKNFIKADSFCTIEFPSYLAIINKLQYNGMHIIRYRGPSSKIKSIVTTQMEPNFARKVFPCFDEPSYKAFFNITISHHKNYTALSNGKLIHSVDSPYKDIVIDYFDTTPYMSTYTIAIILSDFVRIPVPVNLKYPLEVNIILNFLIEM</sequence>
<dbReference type="GO" id="GO:0043171">
    <property type="term" value="P:peptide catabolic process"/>
    <property type="evidence" value="ECO:0007669"/>
    <property type="project" value="TreeGrafter"/>
</dbReference>
<dbReference type="SUPFAM" id="SSF63737">
    <property type="entry name" value="Leukotriene A4 hydrolase N-terminal domain"/>
    <property type="match status" value="1"/>
</dbReference>
<evidence type="ECO:0000313" key="4">
    <source>
        <dbReference type="Proteomes" id="UP000078046"/>
    </source>
</evidence>
<dbReference type="InterPro" id="IPR045357">
    <property type="entry name" value="Aminopeptidase_N-like_N"/>
</dbReference>
<evidence type="ECO:0000256" key="1">
    <source>
        <dbReference type="SAM" id="Phobius"/>
    </source>
</evidence>
<dbReference type="EMBL" id="LWCA01000643">
    <property type="protein sequence ID" value="OAF67505.1"/>
    <property type="molecule type" value="Genomic_DNA"/>
</dbReference>
<name>A0A177AZS4_9BILA</name>
<keyword evidence="1" id="KW-0472">Membrane</keyword>
<keyword evidence="4" id="KW-1185">Reference proteome</keyword>
<evidence type="ECO:0000259" key="2">
    <source>
        <dbReference type="Pfam" id="PF17900"/>
    </source>
</evidence>
<accession>A0A177AZS4</accession>
<evidence type="ECO:0000313" key="3">
    <source>
        <dbReference type="EMBL" id="OAF67505.1"/>
    </source>
</evidence>
<dbReference type="Gene3D" id="2.60.40.1730">
    <property type="entry name" value="tricorn interacting facor f3 domain"/>
    <property type="match status" value="1"/>
</dbReference>
<proteinExistence type="predicted"/>
<dbReference type="GO" id="GO:0042277">
    <property type="term" value="F:peptide binding"/>
    <property type="evidence" value="ECO:0007669"/>
    <property type="project" value="TreeGrafter"/>
</dbReference>
<dbReference type="InterPro" id="IPR050344">
    <property type="entry name" value="Peptidase_M1_aminopeptidases"/>
</dbReference>
<feature type="transmembrane region" description="Helical" evidence="1">
    <location>
        <begin position="47"/>
        <end position="71"/>
    </location>
</feature>
<dbReference type="OrthoDB" id="10031169at2759"/>
<reference evidence="3 4" key="1">
    <citation type="submission" date="2016-04" db="EMBL/GenBank/DDBJ databases">
        <title>The genome of Intoshia linei affirms orthonectids as highly simplified spiralians.</title>
        <authorList>
            <person name="Mikhailov K.V."/>
            <person name="Slusarev G.S."/>
            <person name="Nikitin M.A."/>
            <person name="Logacheva M.D."/>
            <person name="Penin A."/>
            <person name="Aleoshin V."/>
            <person name="Panchin Y.V."/>
        </authorList>
    </citation>
    <scope>NUCLEOTIDE SEQUENCE [LARGE SCALE GENOMIC DNA]</scope>
    <source>
        <strain evidence="3">Intl2013</strain>
        <tissue evidence="3">Whole animal</tissue>
    </source>
</reference>
<dbReference type="GO" id="GO:0008270">
    <property type="term" value="F:zinc ion binding"/>
    <property type="evidence" value="ECO:0007669"/>
    <property type="project" value="TreeGrafter"/>
</dbReference>
<dbReference type="Proteomes" id="UP000078046">
    <property type="component" value="Unassembled WGS sequence"/>
</dbReference>
<dbReference type="GO" id="GO:0016020">
    <property type="term" value="C:membrane"/>
    <property type="evidence" value="ECO:0007669"/>
    <property type="project" value="TreeGrafter"/>
</dbReference>
<dbReference type="PANTHER" id="PTHR11533:SF294">
    <property type="entry name" value="THYROTROPIN-RELEASING HORMONE-DEGRADING ECTOENZYME"/>
    <property type="match status" value="1"/>
</dbReference>
<dbReference type="Pfam" id="PF17900">
    <property type="entry name" value="Peptidase_M1_N"/>
    <property type="match status" value="1"/>
</dbReference>
<dbReference type="GO" id="GO:0005615">
    <property type="term" value="C:extracellular space"/>
    <property type="evidence" value="ECO:0007669"/>
    <property type="project" value="TreeGrafter"/>
</dbReference>
<protein>
    <recommendedName>
        <fullName evidence="2">Aminopeptidase N-like N-terminal domain-containing protein</fullName>
    </recommendedName>
</protein>
<dbReference type="AlphaFoldDB" id="A0A177AZS4"/>
<dbReference type="GO" id="GO:0006508">
    <property type="term" value="P:proteolysis"/>
    <property type="evidence" value="ECO:0007669"/>
    <property type="project" value="InterPro"/>
</dbReference>
<dbReference type="PRINTS" id="PR00756">
    <property type="entry name" value="ALADIPTASE"/>
</dbReference>
<dbReference type="PANTHER" id="PTHR11533">
    <property type="entry name" value="PROTEASE M1 ZINC METALLOPROTEASE"/>
    <property type="match status" value="1"/>
</dbReference>
<dbReference type="GO" id="GO:0005737">
    <property type="term" value="C:cytoplasm"/>
    <property type="evidence" value="ECO:0007669"/>
    <property type="project" value="TreeGrafter"/>
</dbReference>